<evidence type="ECO:0000256" key="8">
    <source>
        <dbReference type="SAM" id="Phobius"/>
    </source>
</evidence>
<dbReference type="InterPro" id="IPR002123">
    <property type="entry name" value="Plipid/glycerol_acylTrfase"/>
</dbReference>
<accession>A0ABT1C9B6</accession>
<evidence type="ECO:0000256" key="6">
    <source>
        <dbReference type="ARBA" id="ARBA00023136"/>
    </source>
</evidence>
<reference evidence="10 11" key="1">
    <citation type="submission" date="2022-06" db="EMBL/GenBank/DDBJ databases">
        <title>Mesorhizobium sp. strain RP14 Genome sequencing and assembly.</title>
        <authorList>
            <person name="Kim I."/>
        </authorList>
    </citation>
    <scope>NUCLEOTIDE SEQUENCE [LARGE SCALE GENOMIC DNA]</scope>
    <source>
        <strain evidence="11">RP14(2022)</strain>
    </source>
</reference>
<name>A0ABT1C9B6_9HYPH</name>
<evidence type="ECO:0000256" key="3">
    <source>
        <dbReference type="ARBA" id="ARBA00022692"/>
    </source>
</evidence>
<dbReference type="GO" id="GO:0016746">
    <property type="term" value="F:acyltransferase activity"/>
    <property type="evidence" value="ECO:0007669"/>
    <property type="project" value="UniProtKB-KW"/>
</dbReference>
<gene>
    <name evidence="10" type="ORF">NGM99_16570</name>
</gene>
<keyword evidence="7 10" id="KW-0012">Acyltransferase</keyword>
<dbReference type="RefSeq" id="WP_252820952.1">
    <property type="nucleotide sequence ID" value="NZ_JAMXQS010000008.1"/>
</dbReference>
<evidence type="ECO:0000256" key="2">
    <source>
        <dbReference type="ARBA" id="ARBA00022679"/>
    </source>
</evidence>
<keyword evidence="5" id="KW-0443">Lipid metabolism</keyword>
<dbReference type="Proteomes" id="UP001205906">
    <property type="component" value="Unassembled WGS sequence"/>
</dbReference>
<dbReference type="PANTHER" id="PTHR23063:SF54">
    <property type="entry name" value="LYSOPHOSPHOLIPID ACYLTRANSFERASE LPEAT1"/>
    <property type="match status" value="1"/>
</dbReference>
<keyword evidence="4 8" id="KW-1133">Transmembrane helix</keyword>
<dbReference type="Pfam" id="PF01553">
    <property type="entry name" value="Acyltransferase"/>
    <property type="match status" value="1"/>
</dbReference>
<evidence type="ECO:0000259" key="9">
    <source>
        <dbReference type="SMART" id="SM00563"/>
    </source>
</evidence>
<dbReference type="PANTHER" id="PTHR23063">
    <property type="entry name" value="PHOSPHOLIPID ACYLTRANSFERASE"/>
    <property type="match status" value="1"/>
</dbReference>
<keyword evidence="3 8" id="KW-0812">Transmembrane</keyword>
<feature type="domain" description="Phospholipid/glycerol acyltransferase" evidence="9">
    <location>
        <begin position="67"/>
        <end position="182"/>
    </location>
</feature>
<evidence type="ECO:0000256" key="4">
    <source>
        <dbReference type="ARBA" id="ARBA00022989"/>
    </source>
</evidence>
<feature type="transmembrane region" description="Helical" evidence="8">
    <location>
        <begin position="7"/>
        <end position="27"/>
    </location>
</feature>
<evidence type="ECO:0000313" key="10">
    <source>
        <dbReference type="EMBL" id="MCO6051400.1"/>
    </source>
</evidence>
<dbReference type="SMART" id="SM00563">
    <property type="entry name" value="PlsC"/>
    <property type="match status" value="1"/>
</dbReference>
<comment type="caution">
    <text evidence="10">The sequence shown here is derived from an EMBL/GenBank/DDBJ whole genome shotgun (WGS) entry which is preliminary data.</text>
</comment>
<organism evidence="10 11">
    <name type="scientific">Mesorhizobium liriopis</name>
    <dbReference type="NCBI Taxonomy" id="2953882"/>
    <lineage>
        <taxon>Bacteria</taxon>
        <taxon>Pseudomonadati</taxon>
        <taxon>Pseudomonadota</taxon>
        <taxon>Alphaproteobacteria</taxon>
        <taxon>Hyphomicrobiales</taxon>
        <taxon>Phyllobacteriaceae</taxon>
        <taxon>Mesorhizobium</taxon>
    </lineage>
</organism>
<evidence type="ECO:0000313" key="11">
    <source>
        <dbReference type="Proteomes" id="UP001205906"/>
    </source>
</evidence>
<sequence length="263" mass="29440">MRGKLRLFCACFAMLLVSLVLVPWLWLGRRLNLPGVRTAPRLWYRCALRALGWRLRHEGRMTDARPLLIVANHVSWGDIVVLGALEELTFIAKSEVADWPVIGWLAKLQRIIFVERERRNKAAAQAGEIAGRLDEHLPAVLFAEGTTGDGNHLLPFKSSLFGALALNKSAPVTVQPVSIAYTRLHGVPMGTWERNIASWVGERSLGFHLDLLSRHGPLDVELRWGEPLVLPERFDRKLTAASAESAIRTMMAAQLRQRPVQAP</sequence>
<comment type="subcellular location">
    <subcellularLocation>
        <location evidence="1">Membrane</location>
    </subcellularLocation>
</comment>
<keyword evidence="2" id="KW-0808">Transferase</keyword>
<evidence type="ECO:0000256" key="5">
    <source>
        <dbReference type="ARBA" id="ARBA00023098"/>
    </source>
</evidence>
<protein>
    <submittedName>
        <fullName evidence="10">1-acyl-sn-glycerol-3-phosphate acyltransferase</fullName>
    </submittedName>
</protein>
<evidence type="ECO:0000256" key="1">
    <source>
        <dbReference type="ARBA" id="ARBA00004370"/>
    </source>
</evidence>
<evidence type="ECO:0000256" key="7">
    <source>
        <dbReference type="ARBA" id="ARBA00023315"/>
    </source>
</evidence>
<keyword evidence="11" id="KW-1185">Reference proteome</keyword>
<dbReference type="CDD" id="cd07989">
    <property type="entry name" value="LPLAT_AGPAT-like"/>
    <property type="match status" value="1"/>
</dbReference>
<proteinExistence type="predicted"/>
<dbReference type="EMBL" id="JAMXQS010000008">
    <property type="protein sequence ID" value="MCO6051400.1"/>
    <property type="molecule type" value="Genomic_DNA"/>
</dbReference>
<dbReference type="SUPFAM" id="SSF69593">
    <property type="entry name" value="Glycerol-3-phosphate (1)-acyltransferase"/>
    <property type="match status" value="1"/>
</dbReference>
<keyword evidence="6 8" id="KW-0472">Membrane</keyword>